<dbReference type="GO" id="GO:0043539">
    <property type="term" value="F:protein serine/threonine kinase activator activity"/>
    <property type="evidence" value="ECO:0007669"/>
    <property type="project" value="TreeGrafter"/>
</dbReference>
<dbReference type="GO" id="GO:0035556">
    <property type="term" value="P:intracellular signal transduction"/>
    <property type="evidence" value="ECO:0007669"/>
    <property type="project" value="TreeGrafter"/>
</dbReference>
<dbReference type="InterPro" id="IPR016024">
    <property type="entry name" value="ARM-type_fold"/>
</dbReference>
<comment type="caution">
    <text evidence="2">The sequence shown here is derived from an EMBL/GenBank/DDBJ whole genome shotgun (WGS) entry which is preliminary data.</text>
</comment>
<dbReference type="AlphaFoldDB" id="A0A9Q1AAE2"/>
<accession>A0A9Q1AAE2</accession>
<dbReference type="InterPro" id="IPR011989">
    <property type="entry name" value="ARM-like"/>
</dbReference>
<dbReference type="Gene3D" id="1.25.10.10">
    <property type="entry name" value="Leucine-rich Repeat Variant"/>
    <property type="match status" value="1"/>
</dbReference>
<dbReference type="EMBL" id="JAPFFM010000004">
    <property type="protein sequence ID" value="KAJ6764128.1"/>
    <property type="molecule type" value="Genomic_DNA"/>
</dbReference>
<reference evidence="2" key="2">
    <citation type="journal article" date="2023" name="Int. J. Mol. Sci.">
        <title>De Novo Assembly and Annotation of 11 Diverse Shrub Willow (Salix) Genomes Reveals Novel Gene Organization in Sex-Linked Regions.</title>
        <authorList>
            <person name="Hyden B."/>
            <person name="Feng K."/>
            <person name="Yates T.B."/>
            <person name="Jawdy S."/>
            <person name="Cereghino C."/>
            <person name="Smart L.B."/>
            <person name="Muchero W."/>
        </authorList>
    </citation>
    <scope>NUCLEOTIDE SEQUENCE</scope>
    <source>
        <tissue evidence="2">Shoot tip</tissue>
    </source>
</reference>
<reference evidence="2" key="1">
    <citation type="submission" date="2022-11" db="EMBL/GenBank/DDBJ databases">
        <authorList>
            <person name="Hyden B.L."/>
            <person name="Feng K."/>
            <person name="Yates T."/>
            <person name="Jawdy S."/>
            <person name="Smart L.B."/>
            <person name="Muchero W."/>
        </authorList>
    </citation>
    <scope>NUCLEOTIDE SEQUENCE</scope>
    <source>
        <tissue evidence="2">Shoot tip</tissue>
    </source>
</reference>
<dbReference type="InterPro" id="IPR013878">
    <property type="entry name" value="Mo25"/>
</dbReference>
<proteinExistence type="inferred from homology"/>
<name>A0A9Q1AAE2_9ROSI</name>
<dbReference type="Pfam" id="PF08569">
    <property type="entry name" value="Mo25"/>
    <property type="match status" value="1"/>
</dbReference>
<dbReference type="Proteomes" id="UP001151752">
    <property type="component" value="Chromosome 12"/>
</dbReference>
<sequence length="115" mass="13272">MKRYILEVRYLKVLMTLLEDSSKNIQIAAFNIFKVFVANPSKPREVKMILAKNHEKLLELFHNLSAGKGNNAFELQRSAVVLDTQIGAEDEQFEVEKELIIKEIDKISRRSNLDP</sequence>
<evidence type="ECO:0000313" key="3">
    <source>
        <dbReference type="Proteomes" id="UP001151752"/>
    </source>
</evidence>
<protein>
    <submittedName>
        <fullName evidence="2">PROTEIN MO25</fullName>
    </submittedName>
</protein>
<dbReference type="PANTHER" id="PTHR10182">
    <property type="entry name" value="CALCIUM-BINDING PROTEIN 39-RELATED"/>
    <property type="match status" value="1"/>
</dbReference>
<dbReference type="PANTHER" id="PTHR10182:SF3">
    <property type="entry name" value="PROTEIN MO25"/>
    <property type="match status" value="1"/>
</dbReference>
<dbReference type="SUPFAM" id="SSF48371">
    <property type="entry name" value="ARM repeat"/>
    <property type="match status" value="1"/>
</dbReference>
<evidence type="ECO:0000256" key="1">
    <source>
        <dbReference type="ARBA" id="ARBA00011012"/>
    </source>
</evidence>
<evidence type="ECO:0000313" key="2">
    <source>
        <dbReference type="EMBL" id="KAJ6764128.1"/>
    </source>
</evidence>
<gene>
    <name evidence="2" type="ORF">OIU74_023078</name>
</gene>
<comment type="similarity">
    <text evidence="1">Belongs to the Mo25 family.</text>
</comment>
<keyword evidence="3" id="KW-1185">Reference proteome</keyword>
<organism evidence="2 3">
    <name type="scientific">Salix koriyanagi</name>
    <dbReference type="NCBI Taxonomy" id="2511006"/>
    <lineage>
        <taxon>Eukaryota</taxon>
        <taxon>Viridiplantae</taxon>
        <taxon>Streptophyta</taxon>
        <taxon>Embryophyta</taxon>
        <taxon>Tracheophyta</taxon>
        <taxon>Spermatophyta</taxon>
        <taxon>Magnoliopsida</taxon>
        <taxon>eudicotyledons</taxon>
        <taxon>Gunneridae</taxon>
        <taxon>Pentapetalae</taxon>
        <taxon>rosids</taxon>
        <taxon>fabids</taxon>
        <taxon>Malpighiales</taxon>
        <taxon>Salicaceae</taxon>
        <taxon>Saliceae</taxon>
        <taxon>Salix</taxon>
    </lineage>
</organism>